<gene>
    <name evidence="2" type="ORF">AVDCRST_MAG83-3373</name>
</gene>
<organism evidence="2">
    <name type="scientific">uncultured Arthrobacter sp</name>
    <dbReference type="NCBI Taxonomy" id="114050"/>
    <lineage>
        <taxon>Bacteria</taxon>
        <taxon>Bacillati</taxon>
        <taxon>Actinomycetota</taxon>
        <taxon>Actinomycetes</taxon>
        <taxon>Micrococcales</taxon>
        <taxon>Micrococcaceae</taxon>
        <taxon>Arthrobacter</taxon>
        <taxon>environmental samples</taxon>
    </lineage>
</organism>
<feature type="non-terminal residue" evidence="2">
    <location>
        <position position="1"/>
    </location>
</feature>
<feature type="region of interest" description="Disordered" evidence="1">
    <location>
        <begin position="1"/>
        <end position="77"/>
    </location>
</feature>
<dbReference type="EMBL" id="CADCTE010000179">
    <property type="protein sequence ID" value="CAA9272585.1"/>
    <property type="molecule type" value="Genomic_DNA"/>
</dbReference>
<name>A0A6J4JCE5_9MICC</name>
<feature type="non-terminal residue" evidence="2">
    <location>
        <position position="77"/>
    </location>
</feature>
<sequence>AHAELPGRRHRHDGLAARGAGGRDGHRVLREPAGRGAGGRPRPPQNAGPRGRPGAETPIRIRSARAPERKSAMGSTM</sequence>
<feature type="compositionally biased region" description="Basic and acidic residues" evidence="1">
    <location>
        <begin position="21"/>
        <end position="33"/>
    </location>
</feature>
<proteinExistence type="predicted"/>
<reference evidence="2" key="1">
    <citation type="submission" date="2020-02" db="EMBL/GenBank/DDBJ databases">
        <authorList>
            <person name="Meier V. D."/>
        </authorList>
    </citation>
    <scope>NUCLEOTIDE SEQUENCE</scope>
    <source>
        <strain evidence="2">AVDCRST_MAG83</strain>
    </source>
</reference>
<evidence type="ECO:0000256" key="1">
    <source>
        <dbReference type="SAM" id="MobiDB-lite"/>
    </source>
</evidence>
<evidence type="ECO:0000313" key="2">
    <source>
        <dbReference type="EMBL" id="CAA9272585.1"/>
    </source>
</evidence>
<dbReference type="AlphaFoldDB" id="A0A6J4JCE5"/>
<accession>A0A6J4JCE5</accession>
<protein>
    <submittedName>
        <fullName evidence="2">Uncharacterized protein</fullName>
    </submittedName>
</protein>